<reference evidence="1" key="1">
    <citation type="submission" date="2020-01" db="EMBL/GenBank/DDBJ databases">
        <authorList>
            <consortium name="DOE Joint Genome Institute"/>
            <person name="Haridas S."/>
            <person name="Albert R."/>
            <person name="Binder M."/>
            <person name="Bloem J."/>
            <person name="Labutti K."/>
            <person name="Salamov A."/>
            <person name="Andreopoulos B."/>
            <person name="Baker S.E."/>
            <person name="Barry K."/>
            <person name="Bills G."/>
            <person name="Bluhm B.H."/>
            <person name="Cannon C."/>
            <person name="Castanera R."/>
            <person name="Culley D.E."/>
            <person name="Daum C."/>
            <person name="Ezra D."/>
            <person name="Gonzalez J.B."/>
            <person name="Henrissat B."/>
            <person name="Kuo A."/>
            <person name="Liang C."/>
            <person name="Lipzen A."/>
            <person name="Lutzoni F."/>
            <person name="Magnuson J."/>
            <person name="Mondo S."/>
            <person name="Nolan M."/>
            <person name="Ohm R."/>
            <person name="Pangilinan J."/>
            <person name="Park H.-J."/>
            <person name="Ramirez L."/>
            <person name="Alfaro M."/>
            <person name="Sun H."/>
            <person name="Tritt A."/>
            <person name="Yoshinaga Y."/>
            <person name="Zwiers L.-H."/>
            <person name="Turgeon B.G."/>
            <person name="Goodwin S.B."/>
            <person name="Spatafora J.W."/>
            <person name="Crous P.W."/>
            <person name="Grigoriev I.V."/>
        </authorList>
    </citation>
    <scope>NUCLEOTIDE SEQUENCE</scope>
    <source>
        <strain evidence="1">IPT5</strain>
    </source>
</reference>
<sequence>MPVVVITSFRLPLTRRLSLYPPTVVRSPSAVQPSFVPKFASPSASYTWLSHQNSKLELGSGRLQISCHWYTNHCRFLQTIADMQGTKCRATTAKHQSGTRHQSRETFGKTVLGRGLVANAPAGSLNPGRVLFLVARRELQKARRPRSPNLTYIEGHTIRSRASSVLYRMRGGLHRTYRDLLVRNVYPFSHNDANPACVKKKRFTCTLECLMSQC</sequence>
<dbReference type="Proteomes" id="UP000799423">
    <property type="component" value="Unassembled WGS sequence"/>
</dbReference>
<proteinExistence type="predicted"/>
<gene>
    <name evidence="1" type="ORF">T440DRAFT_247451</name>
</gene>
<evidence type="ECO:0000313" key="1">
    <source>
        <dbReference type="EMBL" id="KAF2846257.1"/>
    </source>
</evidence>
<accession>A0A6A7AV70</accession>
<protein>
    <submittedName>
        <fullName evidence="1">Uncharacterized protein</fullName>
    </submittedName>
</protein>
<organism evidence="1 2">
    <name type="scientific">Plenodomus tracheiphilus IPT5</name>
    <dbReference type="NCBI Taxonomy" id="1408161"/>
    <lineage>
        <taxon>Eukaryota</taxon>
        <taxon>Fungi</taxon>
        <taxon>Dikarya</taxon>
        <taxon>Ascomycota</taxon>
        <taxon>Pezizomycotina</taxon>
        <taxon>Dothideomycetes</taxon>
        <taxon>Pleosporomycetidae</taxon>
        <taxon>Pleosporales</taxon>
        <taxon>Pleosporineae</taxon>
        <taxon>Leptosphaeriaceae</taxon>
        <taxon>Plenodomus</taxon>
    </lineage>
</organism>
<name>A0A6A7AV70_9PLEO</name>
<keyword evidence="2" id="KW-1185">Reference proteome</keyword>
<dbReference type="EMBL" id="MU006337">
    <property type="protein sequence ID" value="KAF2846257.1"/>
    <property type="molecule type" value="Genomic_DNA"/>
</dbReference>
<evidence type="ECO:0000313" key="2">
    <source>
        <dbReference type="Proteomes" id="UP000799423"/>
    </source>
</evidence>
<dbReference type="AlphaFoldDB" id="A0A6A7AV70"/>